<evidence type="ECO:0000313" key="2">
    <source>
        <dbReference type="EMBL" id="TLX44111.1"/>
    </source>
</evidence>
<evidence type="ECO:0008006" key="4">
    <source>
        <dbReference type="Google" id="ProtNLM"/>
    </source>
</evidence>
<evidence type="ECO:0000313" key="3">
    <source>
        <dbReference type="Proteomes" id="UP000305131"/>
    </source>
</evidence>
<proteinExistence type="predicted"/>
<accession>A0A6C1KJW8</accession>
<organism evidence="2 3">
    <name type="scientific">Xanthobacter autotrophicus</name>
    <dbReference type="NCBI Taxonomy" id="280"/>
    <lineage>
        <taxon>Bacteria</taxon>
        <taxon>Pseudomonadati</taxon>
        <taxon>Pseudomonadota</taxon>
        <taxon>Alphaproteobacteria</taxon>
        <taxon>Hyphomicrobiales</taxon>
        <taxon>Xanthobacteraceae</taxon>
        <taxon>Xanthobacter</taxon>
    </lineage>
</organism>
<sequence length="82" mass="9478">MPARRLRCERCGAEFTCGSAASAPAPRCWCQDLPPLKVKLPEGDCLCPDCLRHEIQRHEIQRHESKHDESQDQRPLQNRRQS</sequence>
<dbReference type="AlphaFoldDB" id="A0A6C1KJW8"/>
<feature type="region of interest" description="Disordered" evidence="1">
    <location>
        <begin position="61"/>
        <end position="82"/>
    </location>
</feature>
<dbReference type="InterPro" id="IPR032720">
    <property type="entry name" value="Cys_rich_CWC"/>
</dbReference>
<comment type="caution">
    <text evidence="2">The sequence shown here is derived from an EMBL/GenBank/DDBJ whole genome shotgun (WGS) entry which is preliminary data.</text>
</comment>
<gene>
    <name evidence="2" type="ORF">FBQ73_06275</name>
</gene>
<name>A0A6C1KJW8_XANAU</name>
<dbReference type="Proteomes" id="UP000305131">
    <property type="component" value="Unassembled WGS sequence"/>
</dbReference>
<feature type="compositionally biased region" description="Polar residues" evidence="1">
    <location>
        <begin position="73"/>
        <end position="82"/>
    </location>
</feature>
<protein>
    <recommendedName>
        <fullName evidence="4">Cysteine-rich CWC family protein</fullName>
    </recommendedName>
</protein>
<dbReference type="Pfam" id="PF14375">
    <property type="entry name" value="Cys_rich_CWC"/>
    <property type="match status" value="1"/>
</dbReference>
<feature type="compositionally biased region" description="Basic and acidic residues" evidence="1">
    <location>
        <begin position="61"/>
        <end position="72"/>
    </location>
</feature>
<dbReference type="OrthoDB" id="7276039at2"/>
<dbReference type="EMBL" id="VAUP01000015">
    <property type="protein sequence ID" value="TLX44111.1"/>
    <property type="molecule type" value="Genomic_DNA"/>
</dbReference>
<reference evidence="2 3" key="1">
    <citation type="submission" date="2019-05" db="EMBL/GenBank/DDBJ databases">
        <authorList>
            <person name="Zhou X."/>
        </authorList>
    </citation>
    <scope>NUCLEOTIDE SEQUENCE [LARGE SCALE GENOMIC DNA]</scope>
    <source>
        <strain evidence="2 3">DSM 432</strain>
    </source>
</reference>
<evidence type="ECO:0000256" key="1">
    <source>
        <dbReference type="SAM" id="MobiDB-lite"/>
    </source>
</evidence>